<protein>
    <submittedName>
        <fullName evidence="1">Uncharacterized protein</fullName>
    </submittedName>
</protein>
<dbReference type="STRING" id="142588.SAMN04488559_11537"/>
<dbReference type="RefSeq" id="WP_092653201.1">
    <property type="nucleotide sequence ID" value="NZ_FOHA01000015.1"/>
</dbReference>
<dbReference type="AlphaFoldDB" id="A0A1H9TPD5"/>
<proteinExistence type="predicted"/>
<accession>A0A1H9TPD5</accession>
<name>A0A1H9TPD5_9LACT</name>
<evidence type="ECO:0000313" key="1">
    <source>
        <dbReference type="EMBL" id="SER98975.1"/>
    </source>
</evidence>
<gene>
    <name evidence="1" type="ORF">SAMN04488559_11537</name>
</gene>
<reference evidence="1 2" key="1">
    <citation type="submission" date="2016-10" db="EMBL/GenBank/DDBJ databases">
        <authorList>
            <person name="de Groot N.N."/>
        </authorList>
    </citation>
    <scope>NUCLEOTIDE SEQUENCE [LARGE SCALE GENOMIC DNA]</scope>
    <source>
        <strain evidence="1 2">DSM 13760</strain>
    </source>
</reference>
<organism evidence="1 2">
    <name type="scientific">Isobaculum melis</name>
    <dbReference type="NCBI Taxonomy" id="142588"/>
    <lineage>
        <taxon>Bacteria</taxon>
        <taxon>Bacillati</taxon>
        <taxon>Bacillota</taxon>
        <taxon>Bacilli</taxon>
        <taxon>Lactobacillales</taxon>
        <taxon>Carnobacteriaceae</taxon>
        <taxon>Isobaculum</taxon>
    </lineage>
</organism>
<keyword evidence="2" id="KW-1185">Reference proteome</keyword>
<dbReference type="Proteomes" id="UP000198948">
    <property type="component" value="Unassembled WGS sequence"/>
</dbReference>
<dbReference type="EMBL" id="FOHA01000015">
    <property type="protein sequence ID" value="SER98975.1"/>
    <property type="molecule type" value="Genomic_DNA"/>
</dbReference>
<evidence type="ECO:0000313" key="2">
    <source>
        <dbReference type="Proteomes" id="UP000198948"/>
    </source>
</evidence>
<sequence>MGWEHLQNKSNVEIMNYIKYDIVYFVENMEYKEVFSYSDYLYQIRVRTQLWNVDKWELFRQLMFEPILEALENNLSISLMDIDAEQIEFKYKKIK</sequence>